<dbReference type="InterPro" id="IPR036259">
    <property type="entry name" value="MFS_trans_sf"/>
</dbReference>
<feature type="transmembrane region" description="Helical" evidence="7">
    <location>
        <begin position="178"/>
        <end position="199"/>
    </location>
</feature>
<feature type="transmembrane region" description="Helical" evidence="7">
    <location>
        <begin position="378"/>
        <end position="397"/>
    </location>
</feature>
<feature type="transmembrane region" description="Helical" evidence="7">
    <location>
        <begin position="350"/>
        <end position="372"/>
    </location>
</feature>
<evidence type="ECO:0000259" key="8">
    <source>
        <dbReference type="PROSITE" id="PS50850"/>
    </source>
</evidence>
<dbReference type="SUPFAM" id="SSF103473">
    <property type="entry name" value="MFS general substrate transporter"/>
    <property type="match status" value="1"/>
</dbReference>
<feature type="transmembrane region" description="Helical" evidence="7">
    <location>
        <begin position="110"/>
        <end position="133"/>
    </location>
</feature>
<comment type="subcellular location">
    <subcellularLocation>
        <location evidence="1">Cell membrane</location>
        <topology evidence="1">Multi-pass membrane protein</topology>
    </subcellularLocation>
</comment>
<dbReference type="PANTHER" id="PTHR23517">
    <property type="entry name" value="RESISTANCE PROTEIN MDTM, PUTATIVE-RELATED-RELATED"/>
    <property type="match status" value="1"/>
</dbReference>
<evidence type="ECO:0000313" key="9">
    <source>
        <dbReference type="EMBL" id="MBO2456786.1"/>
    </source>
</evidence>
<feature type="transmembrane region" description="Helical" evidence="7">
    <location>
        <begin position="311"/>
        <end position="338"/>
    </location>
</feature>
<keyword evidence="4 7" id="KW-0812">Transmembrane</keyword>
<evidence type="ECO:0000256" key="5">
    <source>
        <dbReference type="ARBA" id="ARBA00022989"/>
    </source>
</evidence>
<gene>
    <name evidence="9" type="ORF">J4709_04160</name>
</gene>
<keyword evidence="10" id="KW-1185">Reference proteome</keyword>
<feature type="transmembrane region" description="Helical" evidence="7">
    <location>
        <begin position="86"/>
        <end position="104"/>
    </location>
</feature>
<dbReference type="InterPro" id="IPR020846">
    <property type="entry name" value="MFS_dom"/>
</dbReference>
<evidence type="ECO:0000256" key="7">
    <source>
        <dbReference type="SAM" id="Phobius"/>
    </source>
</evidence>
<organism evidence="9 10">
    <name type="scientific">Actinomadura violacea</name>
    <dbReference type="NCBI Taxonomy" id="2819934"/>
    <lineage>
        <taxon>Bacteria</taxon>
        <taxon>Bacillati</taxon>
        <taxon>Actinomycetota</taxon>
        <taxon>Actinomycetes</taxon>
        <taxon>Streptosporangiales</taxon>
        <taxon>Thermomonosporaceae</taxon>
        <taxon>Actinomadura</taxon>
    </lineage>
</organism>
<sequence length="422" mass="42736">MGIRGQGSEQGQGQGLRRAAGPALMAYAFWAVMLGTTLATPLYPLYQRHLGFGSLVTTVVFAVYAAGVIFALLFGRSSDALGRRRVMLAGVAVSMVAAVVYLVAGNVPVLLAARVLSGLSAGVVTATGTVTLVELVRPERRGAAALLAAAVNMFGLGSGPLLAGLLAEYAPHPLALPFVVDFVLLAFALVAVLAAPETVQDRRMMWPRAQRPAVPAEVRPVFVPAAIAAFSAFAVFGLVTAVVPGILVNVLHHPDRALAGIVVFAMFGASTVGQVLFAKVPERIALPAGCAVLVAGLAAIAGALLAESLPLLVTGTVVVGLGQSLGFRAGLAAVTAGTPAAQRAQTVSSFFLTAYAGISLPVILVGVAAQAFGLRGAAVAFTAAVAVLALAALAALLRLERRPAASDGGEPARSPASHHAGR</sequence>
<dbReference type="PROSITE" id="PS50850">
    <property type="entry name" value="MFS"/>
    <property type="match status" value="1"/>
</dbReference>
<accession>A0ABS3RJM4</accession>
<dbReference type="PANTHER" id="PTHR23517:SF13">
    <property type="entry name" value="MAJOR FACILITATOR SUPERFAMILY MFS_1"/>
    <property type="match status" value="1"/>
</dbReference>
<reference evidence="9 10" key="1">
    <citation type="submission" date="2021-03" db="EMBL/GenBank/DDBJ databases">
        <title>Actinomadura violae sp. nov., isolated from lichen in Thailand.</title>
        <authorList>
            <person name="Kanchanasin P."/>
            <person name="Saeng-In P."/>
            <person name="Phongsopitanun W."/>
            <person name="Yuki M."/>
            <person name="Kudo T."/>
            <person name="Ohkuma M."/>
            <person name="Tanasupawat S."/>
        </authorList>
    </citation>
    <scope>NUCLEOTIDE SEQUENCE [LARGE SCALE GENOMIC DNA]</scope>
    <source>
        <strain evidence="9 10">LCR2-06</strain>
    </source>
</reference>
<dbReference type="Gene3D" id="1.20.1250.20">
    <property type="entry name" value="MFS general substrate transporter like domains"/>
    <property type="match status" value="1"/>
</dbReference>
<keyword evidence="5 7" id="KW-1133">Transmembrane helix</keyword>
<evidence type="ECO:0000256" key="1">
    <source>
        <dbReference type="ARBA" id="ARBA00004651"/>
    </source>
</evidence>
<feature type="transmembrane region" description="Helical" evidence="7">
    <location>
        <begin position="220"/>
        <end position="251"/>
    </location>
</feature>
<evidence type="ECO:0000256" key="2">
    <source>
        <dbReference type="ARBA" id="ARBA00022448"/>
    </source>
</evidence>
<keyword evidence="2" id="KW-0813">Transport</keyword>
<feature type="transmembrane region" description="Helical" evidence="7">
    <location>
        <begin position="257"/>
        <end position="277"/>
    </location>
</feature>
<dbReference type="Proteomes" id="UP000680206">
    <property type="component" value="Unassembled WGS sequence"/>
</dbReference>
<feature type="transmembrane region" description="Helical" evidence="7">
    <location>
        <begin position="52"/>
        <end position="74"/>
    </location>
</feature>
<dbReference type="RefSeq" id="WP_208237031.1">
    <property type="nucleotide sequence ID" value="NZ_JAGEPF010000002.1"/>
</dbReference>
<feature type="transmembrane region" description="Helical" evidence="7">
    <location>
        <begin position="24"/>
        <end position="46"/>
    </location>
</feature>
<proteinExistence type="predicted"/>
<keyword evidence="3" id="KW-1003">Cell membrane</keyword>
<evidence type="ECO:0000313" key="10">
    <source>
        <dbReference type="Proteomes" id="UP000680206"/>
    </source>
</evidence>
<evidence type="ECO:0000256" key="4">
    <source>
        <dbReference type="ARBA" id="ARBA00022692"/>
    </source>
</evidence>
<dbReference type="InterPro" id="IPR050171">
    <property type="entry name" value="MFS_Transporters"/>
</dbReference>
<dbReference type="EMBL" id="JAGEPF010000002">
    <property type="protein sequence ID" value="MBO2456786.1"/>
    <property type="molecule type" value="Genomic_DNA"/>
</dbReference>
<name>A0ABS3RJM4_9ACTN</name>
<feature type="transmembrane region" description="Helical" evidence="7">
    <location>
        <begin position="284"/>
        <end position="305"/>
    </location>
</feature>
<feature type="transmembrane region" description="Helical" evidence="7">
    <location>
        <begin position="145"/>
        <end position="166"/>
    </location>
</feature>
<protein>
    <submittedName>
        <fullName evidence="9">MFS transporter</fullName>
    </submittedName>
</protein>
<feature type="domain" description="Major facilitator superfamily (MFS) profile" evidence="8">
    <location>
        <begin position="21"/>
        <end position="403"/>
    </location>
</feature>
<keyword evidence="6 7" id="KW-0472">Membrane</keyword>
<dbReference type="InterPro" id="IPR011701">
    <property type="entry name" value="MFS"/>
</dbReference>
<evidence type="ECO:0000256" key="3">
    <source>
        <dbReference type="ARBA" id="ARBA00022475"/>
    </source>
</evidence>
<dbReference type="Pfam" id="PF07690">
    <property type="entry name" value="MFS_1"/>
    <property type="match status" value="1"/>
</dbReference>
<evidence type="ECO:0000256" key="6">
    <source>
        <dbReference type="ARBA" id="ARBA00023136"/>
    </source>
</evidence>
<comment type="caution">
    <text evidence="9">The sequence shown here is derived from an EMBL/GenBank/DDBJ whole genome shotgun (WGS) entry which is preliminary data.</text>
</comment>